<dbReference type="EMBL" id="CYPS01000003">
    <property type="protein sequence ID" value="CUH41185.1"/>
    <property type="molecule type" value="Genomic_DNA"/>
</dbReference>
<keyword evidence="1" id="KW-0472">Membrane</keyword>
<evidence type="ECO:0000313" key="3">
    <source>
        <dbReference type="Proteomes" id="UP000050786"/>
    </source>
</evidence>
<proteinExistence type="predicted"/>
<sequence length="149" mass="15867">MSTLSETQSMHPLATGHLPSFFPSSDGSDLLFILVVVAIIGIFVVAGAVYFTLHSVPENIAHEAGHAQFQVVGILALLALFTHNNLFWVIALVIAAFKFPDFLTPIKSIARSLNPLKSIASSLDAIQLSVAAPRGEKTAQPKMESDGNA</sequence>
<evidence type="ECO:0000256" key="1">
    <source>
        <dbReference type="SAM" id="Phobius"/>
    </source>
</evidence>
<evidence type="ECO:0000313" key="2">
    <source>
        <dbReference type="EMBL" id="CUH41185.1"/>
    </source>
</evidence>
<reference evidence="3" key="1">
    <citation type="submission" date="2015-09" db="EMBL/GenBank/DDBJ databases">
        <authorList>
            <person name="Rodrigo-Torres L."/>
            <person name="Arahal D.R."/>
        </authorList>
    </citation>
    <scope>NUCLEOTIDE SEQUENCE [LARGE SCALE GENOMIC DNA]</scope>
    <source>
        <strain evidence="3">CECT 4293</strain>
    </source>
</reference>
<keyword evidence="3" id="KW-1185">Reference proteome</keyword>
<gene>
    <name evidence="2" type="ORF">RUM4293_00049</name>
</gene>
<dbReference type="AlphaFoldDB" id="A0A0P1E259"/>
<organism evidence="2 3">
    <name type="scientific">Ruegeria atlantica</name>
    <dbReference type="NCBI Taxonomy" id="81569"/>
    <lineage>
        <taxon>Bacteria</taxon>
        <taxon>Pseudomonadati</taxon>
        <taxon>Pseudomonadota</taxon>
        <taxon>Alphaproteobacteria</taxon>
        <taxon>Rhodobacterales</taxon>
        <taxon>Roseobacteraceae</taxon>
        <taxon>Ruegeria</taxon>
    </lineage>
</organism>
<accession>A0A0P1E259</accession>
<keyword evidence="1" id="KW-0812">Transmembrane</keyword>
<dbReference type="RefSeq" id="WP_145975742.1">
    <property type="nucleotide sequence ID" value="NZ_CYPS01000003.1"/>
</dbReference>
<protein>
    <submittedName>
        <fullName evidence="2">Uncharacterized protein</fullName>
    </submittedName>
</protein>
<feature type="transmembrane region" description="Helical" evidence="1">
    <location>
        <begin position="71"/>
        <end position="97"/>
    </location>
</feature>
<keyword evidence="1" id="KW-1133">Transmembrane helix</keyword>
<dbReference type="Proteomes" id="UP000050786">
    <property type="component" value="Unassembled WGS sequence"/>
</dbReference>
<feature type="transmembrane region" description="Helical" evidence="1">
    <location>
        <begin position="30"/>
        <end position="51"/>
    </location>
</feature>
<name>A0A0P1E259_9RHOB</name>